<proteinExistence type="predicted"/>
<feature type="region of interest" description="Disordered" evidence="1">
    <location>
        <begin position="35"/>
        <end position="73"/>
    </location>
</feature>
<keyword evidence="3" id="KW-1185">Reference proteome</keyword>
<evidence type="ECO:0000313" key="2">
    <source>
        <dbReference type="EMBL" id="KAJ8874284.1"/>
    </source>
</evidence>
<reference evidence="2 3" key="1">
    <citation type="submission" date="2023-02" db="EMBL/GenBank/DDBJ databases">
        <title>LHISI_Scaffold_Assembly.</title>
        <authorList>
            <person name="Stuart O.P."/>
            <person name="Cleave R."/>
            <person name="Magrath M.J.L."/>
            <person name="Mikheyev A.S."/>
        </authorList>
    </citation>
    <scope>NUCLEOTIDE SEQUENCE [LARGE SCALE GENOMIC DNA]</scope>
    <source>
        <strain evidence="2">Daus_M_001</strain>
        <tissue evidence="2">Leg muscle</tissue>
    </source>
</reference>
<comment type="caution">
    <text evidence="2">The sequence shown here is derived from an EMBL/GenBank/DDBJ whole genome shotgun (WGS) entry which is preliminary data.</text>
</comment>
<name>A0ABQ9GQK6_9NEOP</name>
<protein>
    <submittedName>
        <fullName evidence="2">Uncharacterized protein</fullName>
    </submittedName>
</protein>
<accession>A0ABQ9GQK6</accession>
<gene>
    <name evidence="2" type="ORF">PR048_025129</name>
</gene>
<organism evidence="2 3">
    <name type="scientific">Dryococelus australis</name>
    <dbReference type="NCBI Taxonomy" id="614101"/>
    <lineage>
        <taxon>Eukaryota</taxon>
        <taxon>Metazoa</taxon>
        <taxon>Ecdysozoa</taxon>
        <taxon>Arthropoda</taxon>
        <taxon>Hexapoda</taxon>
        <taxon>Insecta</taxon>
        <taxon>Pterygota</taxon>
        <taxon>Neoptera</taxon>
        <taxon>Polyneoptera</taxon>
        <taxon>Phasmatodea</taxon>
        <taxon>Verophasmatodea</taxon>
        <taxon>Anareolatae</taxon>
        <taxon>Phasmatidae</taxon>
        <taxon>Eurycanthinae</taxon>
        <taxon>Dryococelus</taxon>
    </lineage>
</organism>
<sequence>MCAVTSIMQLFEAGIVSRITEKEYGKLGEKLRAAQGNGASLPDSGQQELAGGAAGGKASQQDGDRSKASSTVEEQVLQPMSMTMLQGAFLVLLMGYTLSGE</sequence>
<dbReference type="EMBL" id="JARBHB010000010">
    <property type="protein sequence ID" value="KAJ8874284.1"/>
    <property type="molecule type" value="Genomic_DNA"/>
</dbReference>
<dbReference type="Proteomes" id="UP001159363">
    <property type="component" value="Chromosome 9"/>
</dbReference>
<evidence type="ECO:0000313" key="3">
    <source>
        <dbReference type="Proteomes" id="UP001159363"/>
    </source>
</evidence>
<feature type="compositionally biased region" description="Low complexity" evidence="1">
    <location>
        <begin position="45"/>
        <end position="61"/>
    </location>
</feature>
<evidence type="ECO:0000256" key="1">
    <source>
        <dbReference type="SAM" id="MobiDB-lite"/>
    </source>
</evidence>